<dbReference type="GO" id="GO:0006511">
    <property type="term" value="P:ubiquitin-dependent protein catabolic process"/>
    <property type="evidence" value="ECO:0007669"/>
    <property type="project" value="TreeGrafter"/>
</dbReference>
<keyword evidence="1 3" id="KW-0647">Proteasome</keyword>
<dbReference type="AlphaFoldDB" id="A0A1Q9DHV0"/>
<dbReference type="GO" id="GO:0005829">
    <property type="term" value="C:cytosol"/>
    <property type="evidence" value="ECO:0007669"/>
    <property type="project" value="TreeGrafter"/>
</dbReference>
<dbReference type="InterPro" id="IPR035298">
    <property type="entry name" value="PSMD13"/>
</dbReference>
<keyword evidence="4" id="KW-1185">Reference proteome</keyword>
<proteinExistence type="predicted"/>
<gene>
    <name evidence="3" type="primary">psmD13</name>
    <name evidence="3" type="ORF">AK812_SmicGene23265</name>
</gene>
<dbReference type="PANTHER" id="PTHR10539:SF0">
    <property type="entry name" value="26S PROTEASOME NON-ATPASE REGULATORY SUBUNIT 13"/>
    <property type="match status" value="1"/>
</dbReference>
<protein>
    <submittedName>
        <fullName evidence="3">26S proteasome non-ATPase regulatory subunit 13</fullName>
    </submittedName>
</protein>
<accession>A0A1Q9DHV0</accession>
<comment type="caution">
    <text evidence="3">The sequence shown here is derived from an EMBL/GenBank/DDBJ whole genome shotgun (WGS) entry which is preliminary data.</text>
</comment>
<dbReference type="Proteomes" id="UP000186817">
    <property type="component" value="Unassembled WGS sequence"/>
</dbReference>
<evidence type="ECO:0000313" key="4">
    <source>
        <dbReference type="Proteomes" id="UP000186817"/>
    </source>
</evidence>
<dbReference type="OMA" id="ANKRTIT"/>
<dbReference type="PANTHER" id="PTHR10539">
    <property type="entry name" value="26S PROTEASOME NON-ATPASE REGULATORY SUBUNIT 13"/>
    <property type="match status" value="1"/>
</dbReference>
<name>A0A1Q9DHV0_SYMMI</name>
<dbReference type="Pfam" id="PF22037">
    <property type="entry name" value="PSD13_N"/>
    <property type="match status" value="1"/>
</dbReference>
<dbReference type="EMBL" id="LSRX01000533">
    <property type="protein sequence ID" value="OLP94680.1"/>
    <property type="molecule type" value="Genomic_DNA"/>
</dbReference>
<dbReference type="GO" id="GO:0005634">
    <property type="term" value="C:nucleus"/>
    <property type="evidence" value="ECO:0007669"/>
    <property type="project" value="TreeGrafter"/>
</dbReference>
<dbReference type="GO" id="GO:0005198">
    <property type="term" value="F:structural molecule activity"/>
    <property type="evidence" value="ECO:0007669"/>
    <property type="project" value="TreeGrafter"/>
</dbReference>
<feature type="domain" description="PSD13 N-terminal" evidence="2">
    <location>
        <begin position="24"/>
        <end position="243"/>
    </location>
</feature>
<sequence length="338" mass="38042">MDVDPSPALEAQRKAHPELSEQLDKMQKFVNSKLYHQLTQTLLEYLVSPPFAAATPAVAAELKDFFEGFIKAFEVRFDKVRWVQILSIVAKPQTPAVALELIAPFEATMAENRDAKFLCQALKGEKLILSADTESAKELLENLGVEIDNAYEVQALIQSHFHKTNALLWKTLGRSQEFYKSSILYLAFTPLEAIPMEERPQIAFDTVIAALVAEEEFNFGELTQQAIIQSLDGSPFAWVRDLLQAFSEGKFDLFDAAIAKNRAQMEASPELKSAEATLRRKMCALSLMELAFRKPKKQRRLSFSEIAQHCRVGAMEALLSAAPSDEPQTSYWREAEIH</sequence>
<dbReference type="GO" id="GO:0008541">
    <property type="term" value="C:proteasome regulatory particle, lid subcomplex"/>
    <property type="evidence" value="ECO:0007669"/>
    <property type="project" value="TreeGrafter"/>
</dbReference>
<evidence type="ECO:0000313" key="3">
    <source>
        <dbReference type="EMBL" id="OLP94680.1"/>
    </source>
</evidence>
<organism evidence="3 4">
    <name type="scientific">Symbiodinium microadriaticum</name>
    <name type="common">Dinoflagellate</name>
    <name type="synonym">Zooxanthella microadriatica</name>
    <dbReference type="NCBI Taxonomy" id="2951"/>
    <lineage>
        <taxon>Eukaryota</taxon>
        <taxon>Sar</taxon>
        <taxon>Alveolata</taxon>
        <taxon>Dinophyceae</taxon>
        <taxon>Suessiales</taxon>
        <taxon>Symbiodiniaceae</taxon>
        <taxon>Symbiodinium</taxon>
    </lineage>
</organism>
<reference evidence="3 4" key="1">
    <citation type="submission" date="2016-02" db="EMBL/GenBank/DDBJ databases">
        <title>Genome analysis of coral dinoflagellate symbionts highlights evolutionary adaptations to a symbiotic lifestyle.</title>
        <authorList>
            <person name="Aranda M."/>
            <person name="Li Y."/>
            <person name="Liew Y.J."/>
            <person name="Baumgarten S."/>
            <person name="Simakov O."/>
            <person name="Wilson M."/>
            <person name="Piel J."/>
            <person name="Ashoor H."/>
            <person name="Bougouffa S."/>
            <person name="Bajic V.B."/>
            <person name="Ryu T."/>
            <person name="Ravasi T."/>
            <person name="Bayer T."/>
            <person name="Micklem G."/>
            <person name="Kim H."/>
            <person name="Bhak J."/>
            <person name="Lajeunesse T.C."/>
            <person name="Voolstra C.R."/>
        </authorList>
    </citation>
    <scope>NUCLEOTIDE SEQUENCE [LARGE SCALE GENOMIC DNA]</scope>
    <source>
        <strain evidence="3 4">CCMP2467</strain>
    </source>
</reference>
<evidence type="ECO:0000256" key="1">
    <source>
        <dbReference type="ARBA" id="ARBA00022942"/>
    </source>
</evidence>
<evidence type="ECO:0000259" key="2">
    <source>
        <dbReference type="Pfam" id="PF22037"/>
    </source>
</evidence>
<dbReference type="InterPro" id="IPR054179">
    <property type="entry name" value="PSD13_N"/>
</dbReference>
<dbReference type="OrthoDB" id="1093at2759"/>